<sequence>MHYITPARLARPGTGFNDKNFPWKLMPAALVQANLCIKGYPAHKCLLPGETHNEISKKKAAVIASEKPVVTGEAPSSDWAHSGARQLFLDGHTDYNGPARLKPSGATTKIKKGNKVPKAPPLPSIDESDNDDQPGPSAPKRAPQAILRKPHMRMEVIPPPFPFPLPLPSRPFKVVPRPAAPQARSDIIELTSTDEKPSEEPDTEYEEAARGKRKLKSANTSRASKKLAPSTDKTDTSKAGKKGVQTKNNPQPKVQASNPSPTKGGPLSPLMVGSSSMAASPESMVMRLRDGPSNDSEDMKIYTLERVKPRPATKGSKCTMKRALRTVHVQADVSEGAVLHNKVPAGDTQEEELASAVTPSIPNQQPDVPRIPIQQPDIPRAQTPHGSELSHDAPHLQTPRDSEPPRDGPHPQIPCGSEPLHDPPRNLHEIPHDHHRDPGEALYNHHEHSRNPREPLQYPHEPLQYPREPLWHDPRGTLRNPRDDIQQDPRYPSRANSHDPMHPYDQCYHGRHHEVQNQHEATPIINRDSLHPHDAFYPRDSRPTRSLGGYPPPDNYGSTEVRTESDLNTRDSSPASDLLGHFSHGYTREAGYSRRDDLDERRHLLAPYRPVGPYRNGGYPQDRRYHNSRWTDHDDPYVRDAVPRSSRDAHNQPRGPPS</sequence>
<evidence type="ECO:0000256" key="1">
    <source>
        <dbReference type="SAM" id="MobiDB-lite"/>
    </source>
</evidence>
<feature type="region of interest" description="Disordered" evidence="1">
    <location>
        <begin position="338"/>
        <end position="507"/>
    </location>
</feature>
<proteinExistence type="predicted"/>
<feature type="compositionally biased region" description="Pro residues" evidence="1">
    <location>
        <begin position="157"/>
        <end position="169"/>
    </location>
</feature>
<evidence type="ECO:0000313" key="2">
    <source>
        <dbReference type="EMBL" id="KAG1904167.1"/>
    </source>
</evidence>
<dbReference type="AlphaFoldDB" id="A0AAD4HPL6"/>
<protein>
    <submittedName>
        <fullName evidence="2">Uncharacterized protein</fullName>
    </submittedName>
</protein>
<dbReference type="RefSeq" id="XP_041229742.1">
    <property type="nucleotide sequence ID" value="XM_041376666.1"/>
</dbReference>
<feature type="compositionally biased region" description="Basic and acidic residues" evidence="1">
    <location>
        <begin position="469"/>
        <end position="487"/>
    </location>
</feature>
<comment type="caution">
    <text evidence="2">The sequence shown here is derived from an EMBL/GenBank/DDBJ whole genome shotgun (WGS) entry which is preliminary data.</text>
</comment>
<dbReference type="Proteomes" id="UP001195769">
    <property type="component" value="Unassembled WGS sequence"/>
</dbReference>
<organism evidence="2 3">
    <name type="scientific">Suillus fuscotomentosus</name>
    <dbReference type="NCBI Taxonomy" id="1912939"/>
    <lineage>
        <taxon>Eukaryota</taxon>
        <taxon>Fungi</taxon>
        <taxon>Dikarya</taxon>
        <taxon>Basidiomycota</taxon>
        <taxon>Agaricomycotina</taxon>
        <taxon>Agaricomycetes</taxon>
        <taxon>Agaricomycetidae</taxon>
        <taxon>Boletales</taxon>
        <taxon>Suillineae</taxon>
        <taxon>Suillaceae</taxon>
        <taxon>Suillus</taxon>
    </lineage>
</organism>
<feature type="compositionally biased region" description="Basic and acidic residues" evidence="1">
    <location>
        <begin position="621"/>
        <end position="651"/>
    </location>
</feature>
<feature type="compositionally biased region" description="Basic and acidic residues" evidence="1">
    <location>
        <begin position="528"/>
        <end position="543"/>
    </location>
</feature>
<feature type="compositionally biased region" description="Polar residues" evidence="1">
    <location>
        <begin position="245"/>
        <end position="261"/>
    </location>
</feature>
<evidence type="ECO:0000313" key="3">
    <source>
        <dbReference type="Proteomes" id="UP001195769"/>
    </source>
</evidence>
<dbReference type="EMBL" id="JABBWK010000010">
    <property type="protein sequence ID" value="KAG1904167.1"/>
    <property type="molecule type" value="Genomic_DNA"/>
</dbReference>
<feature type="compositionally biased region" description="Low complexity" evidence="1">
    <location>
        <begin position="364"/>
        <end position="382"/>
    </location>
</feature>
<feature type="region of interest" description="Disordered" evidence="1">
    <location>
        <begin position="94"/>
        <end position="319"/>
    </location>
</feature>
<name>A0AAD4HPL6_9AGAM</name>
<keyword evidence="3" id="KW-1185">Reference proteome</keyword>
<reference evidence="2" key="1">
    <citation type="journal article" date="2020" name="New Phytol.">
        <title>Comparative genomics reveals dynamic genome evolution in host specialist ectomycorrhizal fungi.</title>
        <authorList>
            <person name="Lofgren L.A."/>
            <person name="Nguyen N.H."/>
            <person name="Vilgalys R."/>
            <person name="Ruytinx J."/>
            <person name="Liao H.L."/>
            <person name="Branco S."/>
            <person name="Kuo A."/>
            <person name="LaButti K."/>
            <person name="Lipzen A."/>
            <person name="Andreopoulos W."/>
            <person name="Pangilinan J."/>
            <person name="Riley R."/>
            <person name="Hundley H."/>
            <person name="Na H."/>
            <person name="Barry K."/>
            <person name="Grigoriev I.V."/>
            <person name="Stajich J.E."/>
            <person name="Kennedy P.G."/>
        </authorList>
    </citation>
    <scope>NUCLEOTIDE SEQUENCE</scope>
    <source>
        <strain evidence="2">FC203</strain>
    </source>
</reference>
<dbReference type="GeneID" id="64670964"/>
<feature type="compositionally biased region" description="Basic and acidic residues" evidence="1">
    <location>
        <begin position="388"/>
        <end position="409"/>
    </location>
</feature>
<feature type="compositionally biased region" description="Basic and acidic residues" evidence="1">
    <location>
        <begin position="591"/>
        <end position="603"/>
    </location>
</feature>
<accession>A0AAD4HPL6</accession>
<gene>
    <name evidence="2" type="ORF">F5891DRAFT_977057</name>
</gene>
<feature type="compositionally biased region" description="Basic and acidic residues" evidence="1">
    <location>
        <begin position="419"/>
        <end position="453"/>
    </location>
</feature>
<feature type="compositionally biased region" description="Basic and acidic residues" evidence="1">
    <location>
        <begin position="287"/>
        <end position="308"/>
    </location>
</feature>
<feature type="region of interest" description="Disordered" evidence="1">
    <location>
        <begin position="525"/>
        <end position="658"/>
    </location>
</feature>